<dbReference type="Gene3D" id="1.10.10.10">
    <property type="entry name" value="Winged helix-like DNA-binding domain superfamily/Winged helix DNA-binding domain"/>
    <property type="match status" value="1"/>
</dbReference>
<reference evidence="2 3" key="1">
    <citation type="submission" date="2018-07" db="EMBL/GenBank/DDBJ databases">
        <title>Complete genome sequence of Spiroplasma alleghenense PLHS-1 (ATCC 51752).</title>
        <authorList>
            <person name="Chou L."/>
            <person name="Lee T.-Y."/>
            <person name="Tsai Y.-M."/>
            <person name="Kuo C.-H."/>
        </authorList>
    </citation>
    <scope>NUCLEOTIDE SEQUENCE [LARGE SCALE GENOMIC DNA]</scope>
    <source>
        <strain evidence="2 3">PLHS-1</strain>
    </source>
</reference>
<dbReference type="EMBL" id="CP031376">
    <property type="protein sequence ID" value="AXK51644.1"/>
    <property type="molecule type" value="Genomic_DNA"/>
</dbReference>
<dbReference type="InterPro" id="IPR009057">
    <property type="entry name" value="Homeodomain-like_sf"/>
</dbReference>
<dbReference type="PANTHER" id="PTHR30514">
    <property type="entry name" value="GLUCOKINASE"/>
    <property type="match status" value="1"/>
</dbReference>
<dbReference type="Pfam" id="PF01418">
    <property type="entry name" value="HTH_6"/>
    <property type="match status" value="1"/>
</dbReference>
<evidence type="ECO:0000313" key="3">
    <source>
        <dbReference type="Proteomes" id="UP000254792"/>
    </source>
</evidence>
<dbReference type="GO" id="GO:0097367">
    <property type="term" value="F:carbohydrate derivative binding"/>
    <property type="evidence" value="ECO:0007669"/>
    <property type="project" value="InterPro"/>
</dbReference>
<dbReference type="OrthoDB" id="3684496at2"/>
<dbReference type="InterPro" id="IPR047640">
    <property type="entry name" value="RpiR-like"/>
</dbReference>
<dbReference type="AlphaFoldDB" id="A0A345Z4W5"/>
<dbReference type="Proteomes" id="UP000254792">
    <property type="component" value="Chromosome"/>
</dbReference>
<dbReference type="InterPro" id="IPR036388">
    <property type="entry name" value="WH-like_DNA-bd_sf"/>
</dbReference>
<protein>
    <recommendedName>
        <fullName evidence="1">HTH rpiR-type domain-containing protein</fullName>
    </recommendedName>
</protein>
<dbReference type="PANTHER" id="PTHR30514:SF1">
    <property type="entry name" value="HTH-TYPE TRANSCRIPTIONAL REGULATOR HEXR-RELATED"/>
    <property type="match status" value="1"/>
</dbReference>
<dbReference type="PROSITE" id="PS51071">
    <property type="entry name" value="HTH_RPIR"/>
    <property type="match status" value="1"/>
</dbReference>
<evidence type="ECO:0000259" key="1">
    <source>
        <dbReference type="PROSITE" id="PS51071"/>
    </source>
</evidence>
<dbReference type="GO" id="GO:0003677">
    <property type="term" value="F:DNA binding"/>
    <property type="evidence" value="ECO:0007669"/>
    <property type="project" value="InterPro"/>
</dbReference>
<dbReference type="GO" id="GO:0003700">
    <property type="term" value="F:DNA-binding transcription factor activity"/>
    <property type="evidence" value="ECO:0007669"/>
    <property type="project" value="InterPro"/>
</dbReference>
<organism evidence="2 3">
    <name type="scientific">Spiroplasma alleghenense</name>
    <dbReference type="NCBI Taxonomy" id="216931"/>
    <lineage>
        <taxon>Bacteria</taxon>
        <taxon>Bacillati</taxon>
        <taxon>Mycoplasmatota</taxon>
        <taxon>Mollicutes</taxon>
        <taxon>Entomoplasmatales</taxon>
        <taxon>Spiroplasmataceae</taxon>
        <taxon>Spiroplasma</taxon>
    </lineage>
</organism>
<evidence type="ECO:0000313" key="2">
    <source>
        <dbReference type="EMBL" id="AXK51644.1"/>
    </source>
</evidence>
<dbReference type="SUPFAM" id="SSF46689">
    <property type="entry name" value="Homeodomain-like"/>
    <property type="match status" value="1"/>
</dbReference>
<keyword evidence="3" id="KW-1185">Reference proteome</keyword>
<feature type="domain" description="HTH rpiR-type" evidence="1">
    <location>
        <begin position="4"/>
        <end position="80"/>
    </location>
</feature>
<name>A0A345Z4W5_9MOLU</name>
<dbReference type="RefSeq" id="WP_115558535.1">
    <property type="nucleotide sequence ID" value="NZ_CP031376.1"/>
</dbReference>
<gene>
    <name evidence="2" type="ORF">SALLE_v1c09740</name>
</gene>
<dbReference type="InterPro" id="IPR000281">
    <property type="entry name" value="HTH_RpiR"/>
</dbReference>
<dbReference type="KEGG" id="salx:SALLE_v1c09740"/>
<proteinExistence type="predicted"/>
<accession>A0A345Z4W5</accession>
<sequence length="252" mass="28953">MFQSIREVLKNVAASKVNKVDANLAEIIIRNADQNIFLRSKELAAKAFVSESSLTAFSKRIGYEGYREVYIRLMVESEYYNYFTNNESNKNEVVSKFDHNTFIDEIDAQFDKIQKIACNIKSKDKLFILSSYEVMHHGQLVANALWEDKQVYFSANRKTDRNFINKITNQDEVLVLLVGLDNGELFENLKTLDLNNINYDVIGSSSQTSKLIPNQDNTVLFLNKTVISNKKTRALIRNGQMNYTLTHLISLL</sequence>